<gene>
    <name evidence="16" type="ORF">HMPREF9488_02434</name>
</gene>
<keyword evidence="10 14" id="KW-0067">ATP-binding</keyword>
<proteinExistence type="inferred from homology"/>
<evidence type="ECO:0000256" key="12">
    <source>
        <dbReference type="ARBA" id="ARBA00047880"/>
    </source>
</evidence>
<dbReference type="Pfam" id="PF06574">
    <property type="entry name" value="FAD_syn"/>
    <property type="match status" value="1"/>
</dbReference>
<dbReference type="EC" id="2.7.1.26" evidence="14"/>
<evidence type="ECO:0000256" key="13">
    <source>
        <dbReference type="ARBA" id="ARBA00049494"/>
    </source>
</evidence>
<dbReference type="EMBL" id="ADKX01000039">
    <property type="protein sequence ID" value="EFW04151.1"/>
    <property type="molecule type" value="Genomic_DNA"/>
</dbReference>
<keyword evidence="6 14" id="KW-0548">Nucleotidyltransferase</keyword>
<evidence type="ECO:0000256" key="11">
    <source>
        <dbReference type="ARBA" id="ARBA00023268"/>
    </source>
</evidence>
<accession>E7GCE2</accession>
<keyword evidence="7 14" id="KW-0547">Nucleotide-binding</keyword>
<comment type="pathway">
    <text evidence="2 14">Cofactor biosynthesis; FMN biosynthesis; FMN from riboflavin (ATP route): step 1/1.</text>
</comment>
<evidence type="ECO:0000256" key="1">
    <source>
        <dbReference type="ARBA" id="ARBA00004726"/>
    </source>
</evidence>
<keyword evidence="9 14" id="KW-0274">FAD</keyword>
<evidence type="ECO:0000256" key="8">
    <source>
        <dbReference type="ARBA" id="ARBA00022777"/>
    </source>
</evidence>
<dbReference type="NCBIfam" id="TIGR00083">
    <property type="entry name" value="ribF"/>
    <property type="match status" value="1"/>
</dbReference>
<protein>
    <recommendedName>
        <fullName evidence="14">Riboflavin biosynthesis protein</fullName>
    </recommendedName>
    <domain>
        <recommendedName>
            <fullName evidence="14">Riboflavin kinase</fullName>
            <ecNumber evidence="14">2.7.1.26</ecNumber>
        </recommendedName>
        <alternativeName>
            <fullName evidence="14">Flavokinase</fullName>
        </alternativeName>
    </domain>
    <domain>
        <recommendedName>
            <fullName evidence="14">FMN adenylyltransferase</fullName>
            <ecNumber evidence="14">2.7.7.2</ecNumber>
        </recommendedName>
        <alternativeName>
            <fullName evidence="14">FAD pyrophosphorylase</fullName>
        </alternativeName>
        <alternativeName>
            <fullName evidence="14">FAD synthase</fullName>
        </alternativeName>
    </domain>
</protein>
<evidence type="ECO:0000256" key="9">
    <source>
        <dbReference type="ARBA" id="ARBA00022827"/>
    </source>
</evidence>
<dbReference type="GO" id="GO:0003919">
    <property type="term" value="F:FMN adenylyltransferase activity"/>
    <property type="evidence" value="ECO:0007669"/>
    <property type="project" value="UniProtKB-UniRule"/>
</dbReference>
<dbReference type="PIRSF" id="PIRSF004491">
    <property type="entry name" value="FAD_Synth"/>
    <property type="match status" value="1"/>
</dbReference>
<evidence type="ECO:0000256" key="4">
    <source>
        <dbReference type="ARBA" id="ARBA00022643"/>
    </source>
</evidence>
<evidence type="ECO:0000256" key="6">
    <source>
        <dbReference type="ARBA" id="ARBA00022695"/>
    </source>
</evidence>
<keyword evidence="11" id="KW-0511">Multifunctional enzyme</keyword>
<dbReference type="GO" id="GO:0006747">
    <property type="term" value="P:FAD biosynthetic process"/>
    <property type="evidence" value="ECO:0007669"/>
    <property type="project" value="UniProtKB-UniRule"/>
</dbReference>
<keyword evidence="17" id="KW-1185">Reference proteome</keyword>
<evidence type="ECO:0000256" key="5">
    <source>
        <dbReference type="ARBA" id="ARBA00022679"/>
    </source>
</evidence>
<evidence type="ECO:0000256" key="14">
    <source>
        <dbReference type="PIRNR" id="PIRNR004491"/>
    </source>
</evidence>
<evidence type="ECO:0000256" key="10">
    <source>
        <dbReference type="ARBA" id="ARBA00022840"/>
    </source>
</evidence>
<sequence length="311" mass="35861">MEIVYLDGQKVNIVEPICSAIGFFDGLHIGHMALVNEVKRVSEQKGYKKALMTFDHYPLYVLGKIKEEKYLTSMNDRISLLEKEGLDYLFIVKFTKEVAALSPEDFINQYLIDLHVKHIVCGFDFRFGKYNAGNTMTLQACQQFNVSVIPEVLYKGEKISSTRIRHVLEQGNIEEMNELLGRKYCVSGEVIKGRRIGHAIGFPTANVDYQSYFLPCHGVYIVKVYVHGQGYMGMCNIGYNPTFTALDKPSLEVNILDFDGDIYHQYMIVEFYCLIRKEKPFASKEELIAQLYEDKQKVREYFKPQDKCPMV</sequence>
<dbReference type="HOGENOM" id="CLU_048437_0_2_9"/>
<reference evidence="16 17" key="1">
    <citation type="submission" date="2010-12" db="EMBL/GenBank/DDBJ databases">
        <title>The Genome Sequence of Coprobacillus sp. strain 29_1.</title>
        <authorList>
            <consortium name="The Broad Institute Genome Sequencing Platform"/>
            <person name="Earl A."/>
            <person name="Ward D."/>
            <person name="Feldgarden M."/>
            <person name="Gevers D."/>
            <person name="Daigneault M."/>
            <person name="Sibley C.D."/>
            <person name="White A."/>
            <person name="Strauss J."/>
            <person name="Allen-Vercoe E."/>
            <person name="Young S.K."/>
            <person name="Zeng Q."/>
            <person name="Gargeya S."/>
            <person name="Fitzgerald M."/>
            <person name="Haas B."/>
            <person name="Abouelleil A."/>
            <person name="Alvarado L."/>
            <person name="Arachchi H.M."/>
            <person name="Berlin A."/>
            <person name="Brown A."/>
            <person name="Chapman S.B."/>
            <person name="Chen Z."/>
            <person name="Dunbar C."/>
            <person name="Freedman E."/>
            <person name="Gearin G."/>
            <person name="Gellesch M."/>
            <person name="Goldberg J."/>
            <person name="Griggs A."/>
            <person name="Gujja S."/>
            <person name="Heilman E."/>
            <person name="Heiman D."/>
            <person name="Howarth C."/>
            <person name="Larson L."/>
            <person name="Lui A."/>
            <person name="MacDonald P.J.P."/>
            <person name="Mehta T."/>
            <person name="Montmayeur A."/>
            <person name="Murphy C."/>
            <person name="Neiman D."/>
            <person name="Pearson M."/>
            <person name="Priest M."/>
            <person name="Roberts A."/>
            <person name="Saif S."/>
            <person name="Shea T."/>
            <person name="Shenoy N."/>
            <person name="Sisk P."/>
            <person name="Stolte C."/>
            <person name="Sykes S."/>
            <person name="White J."/>
            <person name="Yandava C."/>
            <person name="Nusbaum C."/>
            <person name="Birren B."/>
        </authorList>
    </citation>
    <scope>NUCLEOTIDE SEQUENCE [LARGE SCALE GENOMIC DNA]</scope>
    <source>
        <strain evidence="16 17">29_1</strain>
    </source>
</reference>
<dbReference type="SUPFAM" id="SSF82114">
    <property type="entry name" value="Riboflavin kinase-like"/>
    <property type="match status" value="1"/>
</dbReference>
<dbReference type="Gene3D" id="2.40.30.30">
    <property type="entry name" value="Riboflavin kinase-like"/>
    <property type="match status" value="1"/>
</dbReference>
<dbReference type="RefSeq" id="WP_008789522.1">
    <property type="nucleotide sequence ID" value="NZ_AKCB01000001.1"/>
</dbReference>
<dbReference type="GO" id="GO:0005524">
    <property type="term" value="F:ATP binding"/>
    <property type="evidence" value="ECO:0007669"/>
    <property type="project" value="UniProtKB-UniRule"/>
</dbReference>
<dbReference type="InterPro" id="IPR023465">
    <property type="entry name" value="Riboflavin_kinase_dom_sf"/>
</dbReference>
<keyword evidence="3 14" id="KW-0285">Flavoprotein</keyword>
<evidence type="ECO:0000256" key="3">
    <source>
        <dbReference type="ARBA" id="ARBA00022630"/>
    </source>
</evidence>
<comment type="catalytic activity">
    <reaction evidence="13 14">
        <text>FMN + ATP + H(+) = FAD + diphosphate</text>
        <dbReference type="Rhea" id="RHEA:17237"/>
        <dbReference type="ChEBI" id="CHEBI:15378"/>
        <dbReference type="ChEBI" id="CHEBI:30616"/>
        <dbReference type="ChEBI" id="CHEBI:33019"/>
        <dbReference type="ChEBI" id="CHEBI:57692"/>
        <dbReference type="ChEBI" id="CHEBI:58210"/>
        <dbReference type="EC" id="2.7.7.2"/>
    </reaction>
</comment>
<dbReference type="PANTHER" id="PTHR22749:SF6">
    <property type="entry name" value="RIBOFLAVIN KINASE"/>
    <property type="match status" value="1"/>
</dbReference>
<dbReference type="OrthoDB" id="9803667at2"/>
<dbReference type="UniPathway" id="UPA00277">
    <property type="reaction ID" value="UER00407"/>
</dbReference>
<dbReference type="PANTHER" id="PTHR22749">
    <property type="entry name" value="RIBOFLAVIN KINASE/FMN ADENYLYLTRANSFERASE"/>
    <property type="match status" value="1"/>
</dbReference>
<evidence type="ECO:0000313" key="16">
    <source>
        <dbReference type="EMBL" id="EFW04151.1"/>
    </source>
</evidence>
<comment type="pathway">
    <text evidence="1 14">Cofactor biosynthesis; FAD biosynthesis; FAD from FMN: step 1/1.</text>
</comment>
<dbReference type="GeneID" id="78228022"/>
<keyword evidence="5 14" id="KW-0808">Transferase</keyword>
<dbReference type="Proteomes" id="UP000003157">
    <property type="component" value="Unassembled WGS sequence"/>
</dbReference>
<dbReference type="SMART" id="SM00904">
    <property type="entry name" value="Flavokinase"/>
    <property type="match status" value="1"/>
</dbReference>
<dbReference type="InterPro" id="IPR014729">
    <property type="entry name" value="Rossmann-like_a/b/a_fold"/>
</dbReference>
<dbReference type="GO" id="GO:0008531">
    <property type="term" value="F:riboflavin kinase activity"/>
    <property type="evidence" value="ECO:0007669"/>
    <property type="project" value="UniProtKB-UniRule"/>
</dbReference>
<dbReference type="FunFam" id="3.40.50.620:FF:000021">
    <property type="entry name" value="Riboflavin biosynthesis protein"/>
    <property type="match status" value="1"/>
</dbReference>
<comment type="similarity">
    <text evidence="14">Belongs to the ribF family.</text>
</comment>
<dbReference type="GO" id="GO:0009398">
    <property type="term" value="P:FMN biosynthetic process"/>
    <property type="evidence" value="ECO:0007669"/>
    <property type="project" value="UniProtKB-UniRule"/>
</dbReference>
<dbReference type="Gene3D" id="3.40.50.620">
    <property type="entry name" value="HUPs"/>
    <property type="match status" value="1"/>
</dbReference>
<feature type="domain" description="Riboflavin kinase" evidence="15">
    <location>
        <begin position="179"/>
        <end position="303"/>
    </location>
</feature>
<dbReference type="InterPro" id="IPR015865">
    <property type="entry name" value="Riboflavin_kinase_bac/euk"/>
</dbReference>
<evidence type="ECO:0000313" key="17">
    <source>
        <dbReference type="Proteomes" id="UP000003157"/>
    </source>
</evidence>
<dbReference type="CDD" id="cd02064">
    <property type="entry name" value="FAD_synthetase_N"/>
    <property type="match status" value="1"/>
</dbReference>
<dbReference type="STRING" id="100884.GCA_000269565_00085"/>
<dbReference type="InterPro" id="IPR002606">
    <property type="entry name" value="Riboflavin_kinase_bac"/>
</dbReference>
<dbReference type="UniPathway" id="UPA00276">
    <property type="reaction ID" value="UER00406"/>
</dbReference>
<comment type="caution">
    <text evidence="16">The sequence shown here is derived from an EMBL/GenBank/DDBJ whole genome shotgun (WGS) entry which is preliminary data.</text>
</comment>
<keyword evidence="4 14" id="KW-0288">FMN</keyword>
<evidence type="ECO:0000256" key="2">
    <source>
        <dbReference type="ARBA" id="ARBA00005201"/>
    </source>
</evidence>
<dbReference type="Pfam" id="PF01687">
    <property type="entry name" value="Flavokinase"/>
    <property type="match status" value="1"/>
</dbReference>
<dbReference type="InterPro" id="IPR023468">
    <property type="entry name" value="Riboflavin_kinase"/>
</dbReference>
<dbReference type="EC" id="2.7.7.2" evidence="14"/>
<comment type="catalytic activity">
    <reaction evidence="12 14">
        <text>riboflavin + ATP = FMN + ADP + H(+)</text>
        <dbReference type="Rhea" id="RHEA:14357"/>
        <dbReference type="ChEBI" id="CHEBI:15378"/>
        <dbReference type="ChEBI" id="CHEBI:30616"/>
        <dbReference type="ChEBI" id="CHEBI:57986"/>
        <dbReference type="ChEBI" id="CHEBI:58210"/>
        <dbReference type="ChEBI" id="CHEBI:456216"/>
        <dbReference type="EC" id="2.7.1.26"/>
    </reaction>
</comment>
<evidence type="ECO:0000259" key="15">
    <source>
        <dbReference type="SMART" id="SM00904"/>
    </source>
</evidence>
<evidence type="ECO:0000256" key="7">
    <source>
        <dbReference type="ARBA" id="ARBA00022741"/>
    </source>
</evidence>
<dbReference type="AlphaFoldDB" id="E7GCE2"/>
<dbReference type="InterPro" id="IPR015864">
    <property type="entry name" value="FAD_synthase"/>
</dbReference>
<organism evidence="16 17">
    <name type="scientific">Coprobacillus cateniformis</name>
    <dbReference type="NCBI Taxonomy" id="100884"/>
    <lineage>
        <taxon>Bacteria</taxon>
        <taxon>Bacillati</taxon>
        <taxon>Bacillota</taxon>
        <taxon>Erysipelotrichia</taxon>
        <taxon>Erysipelotrichales</taxon>
        <taxon>Coprobacillaceae</taxon>
        <taxon>Coprobacillus</taxon>
    </lineage>
</organism>
<keyword evidence="8 14" id="KW-0418">Kinase</keyword>
<dbReference type="SUPFAM" id="SSF52374">
    <property type="entry name" value="Nucleotidylyl transferase"/>
    <property type="match status" value="1"/>
</dbReference>
<dbReference type="GO" id="GO:0009231">
    <property type="term" value="P:riboflavin biosynthetic process"/>
    <property type="evidence" value="ECO:0007669"/>
    <property type="project" value="InterPro"/>
</dbReference>
<dbReference type="NCBIfam" id="NF004162">
    <property type="entry name" value="PRK05627.1-5"/>
    <property type="match status" value="1"/>
</dbReference>
<name>E7GCE2_9FIRM</name>
<dbReference type="eggNOG" id="COG0196">
    <property type="taxonomic scope" value="Bacteria"/>
</dbReference>